<protein>
    <submittedName>
        <fullName evidence="3">Hemerythrin HHE cation binding domain-containing protein</fullName>
    </submittedName>
</protein>
<keyword evidence="1" id="KW-0175">Coiled coil</keyword>
<dbReference type="EMBL" id="FNFT01000001">
    <property type="protein sequence ID" value="SDJ80309.1"/>
    <property type="molecule type" value="Genomic_DNA"/>
</dbReference>
<accession>A0A1G8WPL0</accession>
<proteinExistence type="predicted"/>
<dbReference type="Pfam" id="PF01814">
    <property type="entry name" value="Hemerythrin"/>
    <property type="match status" value="1"/>
</dbReference>
<evidence type="ECO:0000313" key="3">
    <source>
        <dbReference type="EMBL" id="SDJ80309.1"/>
    </source>
</evidence>
<dbReference type="Proteomes" id="UP000326500">
    <property type="component" value="Unassembled WGS sequence"/>
</dbReference>
<gene>
    <name evidence="3" type="ORF">SAMN04488571_10142</name>
</gene>
<reference evidence="3 4" key="1">
    <citation type="submission" date="2016-10" db="EMBL/GenBank/DDBJ databases">
        <authorList>
            <person name="Varghese N."/>
            <person name="Submissions S."/>
        </authorList>
    </citation>
    <scope>NUCLEOTIDE SEQUENCE [LARGE SCALE GENOMIC DNA]</scope>
    <source>
        <strain evidence="3 4">DSM 2373</strain>
    </source>
</reference>
<organism evidence="3 4">
    <name type="scientific">Methanoculleus thermophilus</name>
    <dbReference type="NCBI Taxonomy" id="2200"/>
    <lineage>
        <taxon>Archaea</taxon>
        <taxon>Methanobacteriati</taxon>
        <taxon>Methanobacteriota</taxon>
        <taxon>Stenosarchaea group</taxon>
        <taxon>Methanomicrobia</taxon>
        <taxon>Methanomicrobiales</taxon>
        <taxon>Methanomicrobiaceae</taxon>
        <taxon>Methanoculleus</taxon>
    </lineage>
</organism>
<feature type="domain" description="Hemerythrin-like" evidence="2">
    <location>
        <begin position="9"/>
        <end position="141"/>
    </location>
</feature>
<dbReference type="STRING" id="2200.GCA_001571405_00787"/>
<evidence type="ECO:0000313" key="4">
    <source>
        <dbReference type="Proteomes" id="UP000326500"/>
    </source>
</evidence>
<dbReference type="Gene3D" id="1.20.120.520">
    <property type="entry name" value="nmb1532 protein domain like"/>
    <property type="match status" value="1"/>
</dbReference>
<feature type="coiled-coil region" evidence="1">
    <location>
        <begin position="37"/>
        <end position="94"/>
    </location>
</feature>
<sequence>MVRQTDLYTSIHKAHRYALYTMAIQAGRTDYSEESSLERLNDLLAAFREQLRIHIEAEETFIHPLLSRRIPGGARDLEEEHRLHSEQFENLINHLEEIRALPEDFERLGEIGLEHYRALNRFIAGYLAHLDREEEDIQPALWRLATEDELLGALGGYLSGMRDITPEDAGYLLKIMVPAYDPDELRTVFERAEGAPKEAREMLYALTESMLSTKELAAVKKRFEER</sequence>
<evidence type="ECO:0000256" key="1">
    <source>
        <dbReference type="SAM" id="Coils"/>
    </source>
</evidence>
<dbReference type="RefSeq" id="WP_150468669.1">
    <property type="nucleotide sequence ID" value="NZ_BCNX01000006.1"/>
</dbReference>
<dbReference type="AlphaFoldDB" id="A0A1G8WPL0"/>
<keyword evidence="4" id="KW-1185">Reference proteome</keyword>
<evidence type="ECO:0000259" key="2">
    <source>
        <dbReference type="Pfam" id="PF01814"/>
    </source>
</evidence>
<name>A0A1G8WPL0_9EURY</name>
<dbReference type="InterPro" id="IPR012312">
    <property type="entry name" value="Hemerythrin-like"/>
</dbReference>